<keyword evidence="1" id="KW-0175">Coiled coil</keyword>
<gene>
    <name evidence="4" type="ORF">A9404_00515</name>
</gene>
<dbReference type="NCBIfam" id="TIGR02675">
    <property type="entry name" value="tape_meas_nterm"/>
    <property type="match status" value="1"/>
</dbReference>
<dbReference type="Pfam" id="PF20155">
    <property type="entry name" value="TMP_3"/>
    <property type="match status" value="1"/>
</dbReference>
<name>A0A191ZDW4_9GAMM</name>
<dbReference type="Proteomes" id="UP000078596">
    <property type="component" value="Chromosome"/>
</dbReference>
<dbReference type="EMBL" id="CP016027">
    <property type="protein sequence ID" value="ANJ66063.1"/>
    <property type="molecule type" value="Genomic_DNA"/>
</dbReference>
<feature type="coiled-coil region" evidence="1">
    <location>
        <begin position="1246"/>
        <end position="1313"/>
    </location>
</feature>
<evidence type="ECO:0000256" key="1">
    <source>
        <dbReference type="SAM" id="Coils"/>
    </source>
</evidence>
<feature type="compositionally biased region" description="Polar residues" evidence="2">
    <location>
        <begin position="1382"/>
        <end position="1400"/>
    </location>
</feature>
<feature type="coiled-coil region" evidence="1">
    <location>
        <begin position="1168"/>
        <end position="1195"/>
    </location>
</feature>
<feature type="domain" description="Tape measure protein N-terminal" evidence="3">
    <location>
        <begin position="267"/>
        <end position="454"/>
    </location>
</feature>
<dbReference type="RefSeq" id="WP_066097688.1">
    <property type="nucleotide sequence ID" value="NZ_CP016027.1"/>
</dbReference>
<feature type="coiled-coil region" evidence="1">
    <location>
        <begin position="1082"/>
        <end position="1109"/>
    </location>
</feature>
<feature type="coiled-coil region" evidence="1">
    <location>
        <begin position="543"/>
        <end position="570"/>
    </location>
</feature>
<feature type="coiled-coil region" evidence="1">
    <location>
        <begin position="1347"/>
        <end position="1376"/>
    </location>
</feature>
<evidence type="ECO:0000259" key="3">
    <source>
        <dbReference type="Pfam" id="PF20155"/>
    </source>
</evidence>
<dbReference type="InterPro" id="IPR013491">
    <property type="entry name" value="Tape_meas_N"/>
</dbReference>
<feature type="coiled-coil region" evidence="1">
    <location>
        <begin position="178"/>
        <end position="220"/>
    </location>
</feature>
<feature type="region of interest" description="Disordered" evidence="2">
    <location>
        <begin position="1382"/>
        <end position="1405"/>
    </location>
</feature>
<feature type="coiled-coil region" evidence="1">
    <location>
        <begin position="36"/>
        <end position="97"/>
    </location>
</feature>
<proteinExistence type="predicted"/>
<evidence type="ECO:0000256" key="2">
    <source>
        <dbReference type="SAM" id="MobiDB-lite"/>
    </source>
</evidence>
<sequence>MSGQNLELSLKLKIAQTGLENIQNLIGEIKAAGGETTEFEAQAAALNAEISKLNQQQALIDQFKQIKAAVGDSATALKQAKSNTAEMAIALKSAEQNSAGWRKALKDAATDEQATSQQITELSRALTQSEKDVKQQTAAFERARTVTRNTEKIYQDQRLALQSLRQQMAESGVATTSLSEKQTRINQSTRALSQAQEALIDSLKTEYVALTNTAEAAKQAADANENSTKSYTKTAQGVRSISDQLAEARRGLLAFLGAQSAITAAGNLAKLADDYKSLEARIKLAIGDHGNLDDAMAAVSETALTTGQNIQTVGELYASLGRSTQSELSEITALTDTIAKATVLSGGSAASADAAIIQLNQSLASGVFRGDEFNSVMEQAPVIGDAIAKSLGVTRGELRAMAADGKLTADVVTKALLDQKQAIDDSFAKLPLTIARATENVKTHFTLMLGEFDKTHQASASVANAIEGIANNLDAIASIATTAGVAMAAGFAAKTVPAVMKVATELVSATVKAGGLRAALAAMPTSLVVTIAVAGADLAINQVLKFAEANSEAQKNLDALNQRQHSAQLQHRADLQATLAALAQYKDTTQATAAEFAAMSDAEKQDYQYKIDAARRYNVTLLNLAYAQQQLGEQVTANAKDAHQALDDLKTGQDALNNRISIGAQKLIDQFNAAKTQGAETKKTLEDMAKAVDIGSGGSIQAFGETLRKLGEEGKISAADVRGSWAAVVHDLNNADLARFNENSAIAFNGFARDAKAAGDAAQAALDEAANRAGVDVKTAMGQVTQGITDAMGNIDNLKTGLLATGNTARDIAPVMEQALGKAIDTAKTQSDIDALKRKLAALQQQQVLNADAAGRLSDQMDAQRLKIEQTIPGIQSLDEAFANLGITSEKVLQKQASDAKAAYDAIRGGNSTLSEQQAAFEAYAQIAVKANGGVADAALYAQAAQVSMADALKQSQVAAINAQPAVKALADEYKRAADSASANTQAVQDYGNAQITAAQTALDLARSQNDEVAAARAGLQLADAKIAASQNMAAAKQQEADAASAYVAELRAQLAADGELTAADEAVIAQAQKVARAKQLEADTASQAADAEQKKAEATQQSSKATLAGIPALSGYQEAVTGQIAAVGKYNQSLAENINLAIRQGQSWYGLTRAIKELDAAAGNGPIDKLKADLQSANADVLQAEKDMRQLGSAAQITAYEGFGAVLNAIASQKKAAAEAAAENLRYQLALAGIKAASDAGTLSLAEQRDQLVALSHKYRDLDAATLSQLQAQIDAVNNKLKDMQDQADATLRSLQEELANQQGNYADAARIEGQQKLLNLQQQLDTAKAAGNAAAVASLKESLAIQTKLNDAALAEAKAKEQQAKVDAAAAQQASALANPVQNTTAAAPSPTDTQPQTAPVPAASTMQTTTLAPNIYIQGLLDVNDNATLDSLARKLQPVFSDLTRRGVK</sequence>
<dbReference type="STRING" id="1860122.A9404_00515"/>
<accession>A0A191ZDW4</accession>
<reference evidence="4 5" key="1">
    <citation type="submission" date="2016-06" db="EMBL/GenBank/DDBJ databases">
        <title>Insight into the functional genes involving in sulfur oxidation in Pearl River water.</title>
        <authorList>
            <person name="Luo J."/>
            <person name="Tan X."/>
            <person name="Lin W."/>
        </authorList>
    </citation>
    <scope>NUCLEOTIDE SEQUENCE [LARGE SCALE GENOMIC DNA]</scope>
    <source>
        <strain evidence="4 5">LS2</strain>
    </source>
</reference>
<organism evidence="4 5">
    <name type="scientific">Halothiobacillus diazotrophicus</name>
    <dbReference type="NCBI Taxonomy" id="1860122"/>
    <lineage>
        <taxon>Bacteria</taxon>
        <taxon>Pseudomonadati</taxon>
        <taxon>Pseudomonadota</taxon>
        <taxon>Gammaproteobacteria</taxon>
        <taxon>Chromatiales</taxon>
        <taxon>Halothiobacillaceae</taxon>
        <taxon>Halothiobacillus</taxon>
    </lineage>
</organism>
<evidence type="ECO:0000313" key="4">
    <source>
        <dbReference type="EMBL" id="ANJ66063.1"/>
    </source>
</evidence>
<dbReference type="OrthoDB" id="6058417at2"/>
<dbReference type="KEGG" id="haz:A9404_00515"/>
<protein>
    <recommendedName>
        <fullName evidence="3">Tape measure protein N-terminal domain-containing protein</fullName>
    </recommendedName>
</protein>
<keyword evidence="5" id="KW-1185">Reference proteome</keyword>
<evidence type="ECO:0000313" key="5">
    <source>
        <dbReference type="Proteomes" id="UP000078596"/>
    </source>
</evidence>